<dbReference type="SUPFAM" id="SSF47240">
    <property type="entry name" value="Ferritin-like"/>
    <property type="match status" value="1"/>
</dbReference>
<evidence type="ECO:0000256" key="3">
    <source>
        <dbReference type="ARBA" id="ARBA00006550"/>
    </source>
</evidence>
<evidence type="ECO:0000256" key="1">
    <source>
        <dbReference type="ARBA" id="ARBA00001962"/>
    </source>
</evidence>
<comment type="pathway">
    <text evidence="2">Porphyrin-containing compound metabolism; chlorophyll biosynthesis.</text>
</comment>
<name>A0AAW1R4S3_9CHLO</name>
<gene>
    <name evidence="13" type="ORF">WJX72_000936</name>
</gene>
<keyword evidence="9" id="KW-0408">Iron</keyword>
<evidence type="ECO:0000256" key="6">
    <source>
        <dbReference type="ARBA" id="ARBA00022723"/>
    </source>
</evidence>
<evidence type="ECO:0000256" key="4">
    <source>
        <dbReference type="ARBA" id="ARBA00012092"/>
    </source>
</evidence>
<dbReference type="InterPro" id="IPR009078">
    <property type="entry name" value="Ferritin-like_SF"/>
</dbReference>
<evidence type="ECO:0000256" key="2">
    <source>
        <dbReference type="ARBA" id="ARBA00005173"/>
    </source>
</evidence>
<evidence type="ECO:0000313" key="13">
    <source>
        <dbReference type="EMBL" id="KAK9828594.1"/>
    </source>
</evidence>
<reference evidence="13 14" key="1">
    <citation type="journal article" date="2024" name="Nat. Commun.">
        <title>Phylogenomics reveals the evolutionary origins of lichenization in chlorophyte algae.</title>
        <authorList>
            <person name="Puginier C."/>
            <person name="Libourel C."/>
            <person name="Otte J."/>
            <person name="Skaloud P."/>
            <person name="Haon M."/>
            <person name="Grisel S."/>
            <person name="Petersen M."/>
            <person name="Berrin J.G."/>
            <person name="Delaux P.M."/>
            <person name="Dal Grande F."/>
            <person name="Keller J."/>
        </authorList>
    </citation>
    <scope>NUCLEOTIDE SEQUENCE [LARGE SCALE GENOMIC DNA]</scope>
    <source>
        <strain evidence="13 14">SAG 2043</strain>
    </source>
</reference>
<evidence type="ECO:0000256" key="10">
    <source>
        <dbReference type="ARBA" id="ARBA00023171"/>
    </source>
</evidence>
<dbReference type="PANTHER" id="PTHR31053">
    <property type="entry name" value="MAGNESIUM-PROTOPORPHYRIN IX MONOMETHYL ESTER [OXIDATIVE] CYCLASE, CHLOROPLASTIC"/>
    <property type="match status" value="1"/>
</dbReference>
<dbReference type="GO" id="GO:0009535">
    <property type="term" value="C:chloroplast thylakoid membrane"/>
    <property type="evidence" value="ECO:0007669"/>
    <property type="project" value="TreeGrafter"/>
</dbReference>
<dbReference type="Proteomes" id="UP001489004">
    <property type="component" value="Unassembled WGS sequence"/>
</dbReference>
<comment type="cofactor">
    <cofactor evidence="1">
        <name>Fe cation</name>
        <dbReference type="ChEBI" id="CHEBI:24875"/>
    </cofactor>
</comment>
<dbReference type="NCBIfam" id="TIGR02029">
    <property type="entry name" value="AcsF"/>
    <property type="match status" value="1"/>
</dbReference>
<dbReference type="InterPro" id="IPR008434">
    <property type="entry name" value="AcsF"/>
</dbReference>
<evidence type="ECO:0000256" key="8">
    <source>
        <dbReference type="ARBA" id="ARBA00023002"/>
    </source>
</evidence>
<comment type="caution">
    <text evidence="13">The sequence shown here is derived from an EMBL/GenBank/DDBJ whole genome shotgun (WGS) entry which is preliminary data.</text>
</comment>
<feature type="domain" description="Rubrerythrin diiron-binding" evidence="12">
    <location>
        <begin position="97"/>
        <end position="229"/>
    </location>
</feature>
<dbReference type="GO" id="GO:0048529">
    <property type="term" value="F:magnesium-protoporphyrin IX monomethyl ester (oxidative) cyclase activity"/>
    <property type="evidence" value="ECO:0007669"/>
    <property type="project" value="UniProtKB-EC"/>
</dbReference>
<comment type="catalytic activity">
    <reaction evidence="11">
        <text>Mg-protoporphyrin IX 13-monomethyl ester + 3 NADPH + 3 O2 + 2 H(+) = 3,8-divinyl protochlorophyllide a + 3 NADP(+) + 5 H2O</text>
        <dbReference type="Rhea" id="RHEA:33235"/>
        <dbReference type="ChEBI" id="CHEBI:15377"/>
        <dbReference type="ChEBI" id="CHEBI:15378"/>
        <dbReference type="ChEBI" id="CHEBI:15379"/>
        <dbReference type="ChEBI" id="CHEBI:57783"/>
        <dbReference type="ChEBI" id="CHEBI:58349"/>
        <dbReference type="ChEBI" id="CHEBI:58632"/>
        <dbReference type="ChEBI" id="CHEBI:60491"/>
        <dbReference type="EC" id="1.14.13.81"/>
    </reaction>
</comment>
<protein>
    <recommendedName>
        <fullName evidence="4">magnesium-protoporphyrin IX monomethyl ester (oxidative) cyclase</fullName>
        <ecNumber evidence="4">1.14.13.81</ecNumber>
    </recommendedName>
</protein>
<accession>A0AAW1R4S3</accession>
<sequence>MATATVTEQELGFKTMRRGIKEAAEENVLTPRFYTTDFDEMEQMFSLDNNPNLPMEEFDAMLKEFKTDYNQTHFVRNETFKKAADSIQGPARKIFIEFLERSCTAEFSGFLLYKELGRRLKKTNPVVAEIFTLMSRDEARHAGFLNKAMSDFNLALDLGFLTKNRKYTFFKPQFIFYATYLSEKIGYWRYISIYRHLQRNPDNQLYPLFEYFENWCQDENRHGDFFSAMLKSQPQFLDDWKAKLWSRFFCLSVYVTMYLNDHQRSAFYESLGLDTTQFNRHVIIETNKTTARVFPEVPDCETPEFWEHMEKLIVLNQKLIDIGKSDAAAPLKALQKAPVLAGFAGELLALFNGKTMDCGSYDFEAEAAVVY</sequence>
<keyword evidence="6" id="KW-0479">Metal-binding</keyword>
<keyword evidence="5" id="KW-0602">Photosynthesis</keyword>
<evidence type="ECO:0000256" key="5">
    <source>
        <dbReference type="ARBA" id="ARBA00022531"/>
    </source>
</evidence>
<keyword evidence="7" id="KW-0521">NADP</keyword>
<comment type="similarity">
    <text evidence="3">Belongs to the AcsF family.</text>
</comment>
<keyword evidence="14" id="KW-1185">Reference proteome</keyword>
<dbReference type="Pfam" id="PF02915">
    <property type="entry name" value="Rubrerythrin"/>
    <property type="match status" value="1"/>
</dbReference>
<proteinExistence type="inferred from homology"/>
<evidence type="ECO:0000256" key="11">
    <source>
        <dbReference type="ARBA" id="ARBA00049231"/>
    </source>
</evidence>
<dbReference type="GO" id="GO:0046872">
    <property type="term" value="F:metal ion binding"/>
    <property type="evidence" value="ECO:0007669"/>
    <property type="project" value="UniProtKB-KW"/>
</dbReference>
<evidence type="ECO:0000256" key="9">
    <source>
        <dbReference type="ARBA" id="ARBA00023004"/>
    </source>
</evidence>
<dbReference type="HAMAP" id="MF_01840">
    <property type="entry name" value="AcsF"/>
    <property type="match status" value="1"/>
</dbReference>
<dbReference type="AlphaFoldDB" id="A0AAW1R4S3"/>
<keyword evidence="8" id="KW-0560">Oxidoreductase</keyword>
<evidence type="ECO:0000259" key="12">
    <source>
        <dbReference type="Pfam" id="PF02915"/>
    </source>
</evidence>
<dbReference type="EC" id="1.14.13.81" evidence="4"/>
<dbReference type="InterPro" id="IPR003251">
    <property type="entry name" value="Rr_diiron-bd_dom"/>
</dbReference>
<dbReference type="GO" id="GO:0015979">
    <property type="term" value="P:photosynthesis"/>
    <property type="evidence" value="ECO:0007669"/>
    <property type="project" value="UniProtKB-KW"/>
</dbReference>
<evidence type="ECO:0000256" key="7">
    <source>
        <dbReference type="ARBA" id="ARBA00022857"/>
    </source>
</evidence>
<evidence type="ECO:0000313" key="14">
    <source>
        <dbReference type="Proteomes" id="UP001489004"/>
    </source>
</evidence>
<dbReference type="NCBIfam" id="NF010172">
    <property type="entry name" value="PRK13654.1"/>
    <property type="match status" value="1"/>
</dbReference>
<dbReference type="PANTHER" id="PTHR31053:SF2">
    <property type="entry name" value="MAGNESIUM-PROTOPORPHYRIN IX MONOMETHYL ESTER [OXIDATIVE] CYCLASE, CHLOROPLASTIC"/>
    <property type="match status" value="1"/>
</dbReference>
<keyword evidence="10" id="KW-0149">Chlorophyll biosynthesis</keyword>
<dbReference type="GO" id="GO:0015995">
    <property type="term" value="P:chlorophyll biosynthetic process"/>
    <property type="evidence" value="ECO:0007669"/>
    <property type="project" value="UniProtKB-KW"/>
</dbReference>
<dbReference type="EMBL" id="JALJOR010000001">
    <property type="protein sequence ID" value="KAK9828594.1"/>
    <property type="molecule type" value="Genomic_DNA"/>
</dbReference>
<dbReference type="CDD" id="cd01047">
    <property type="entry name" value="ACSF"/>
    <property type="match status" value="1"/>
</dbReference>
<organism evidence="13 14">
    <name type="scientific">[Myrmecia] bisecta</name>
    <dbReference type="NCBI Taxonomy" id="41462"/>
    <lineage>
        <taxon>Eukaryota</taxon>
        <taxon>Viridiplantae</taxon>
        <taxon>Chlorophyta</taxon>
        <taxon>core chlorophytes</taxon>
        <taxon>Trebouxiophyceae</taxon>
        <taxon>Trebouxiales</taxon>
        <taxon>Trebouxiaceae</taxon>
        <taxon>Myrmecia</taxon>
    </lineage>
</organism>